<accession>A0ABR1BJH3</accession>
<evidence type="ECO:0000256" key="1">
    <source>
        <dbReference type="ARBA" id="ARBA00007223"/>
    </source>
</evidence>
<dbReference type="InterPro" id="IPR011488">
    <property type="entry name" value="TIF_2_asu"/>
</dbReference>
<organism evidence="9 10">
    <name type="scientific">Necator americanus</name>
    <name type="common">Human hookworm</name>
    <dbReference type="NCBI Taxonomy" id="51031"/>
    <lineage>
        <taxon>Eukaryota</taxon>
        <taxon>Metazoa</taxon>
        <taxon>Ecdysozoa</taxon>
        <taxon>Nematoda</taxon>
        <taxon>Chromadorea</taxon>
        <taxon>Rhabditida</taxon>
        <taxon>Rhabditina</taxon>
        <taxon>Rhabditomorpha</taxon>
        <taxon>Strongyloidea</taxon>
        <taxon>Ancylostomatidae</taxon>
        <taxon>Bunostominae</taxon>
        <taxon>Necator</taxon>
    </lineage>
</organism>
<comment type="caution">
    <text evidence="9">The sequence shown here is derived from an EMBL/GenBank/DDBJ whole genome shotgun (WGS) entry which is preliminary data.</text>
</comment>
<dbReference type="Gene3D" id="3.30.479.30">
    <property type="entry name" value="Band 7 domain"/>
    <property type="match status" value="1"/>
</dbReference>
<dbReference type="Gene3D" id="1.10.150.190">
    <property type="entry name" value="Translation initiation factor 2, subunit 1, domain 2"/>
    <property type="match status" value="1"/>
</dbReference>
<reference evidence="9 10" key="1">
    <citation type="submission" date="2023-08" db="EMBL/GenBank/DDBJ databases">
        <title>A Necator americanus chromosomal reference genome.</title>
        <authorList>
            <person name="Ilik V."/>
            <person name="Petrzelkova K.J."/>
            <person name="Pardy F."/>
            <person name="Fuh T."/>
            <person name="Niatou-Singa F.S."/>
            <person name="Gouil Q."/>
            <person name="Baker L."/>
            <person name="Ritchie M.E."/>
            <person name="Jex A.R."/>
            <person name="Gazzola D."/>
            <person name="Li H."/>
            <person name="Toshio Fujiwara R."/>
            <person name="Zhan B."/>
            <person name="Aroian R.V."/>
            <person name="Pafco B."/>
            <person name="Schwarz E.M."/>
        </authorList>
    </citation>
    <scope>NUCLEOTIDE SEQUENCE [LARGE SCALE GENOMIC DNA]</scope>
    <source>
        <strain evidence="9 10">Aroian</strain>
        <tissue evidence="9">Whole animal</tissue>
    </source>
</reference>
<dbReference type="SUPFAM" id="SSF116742">
    <property type="entry name" value="eIF2alpha middle domain-like"/>
    <property type="match status" value="1"/>
</dbReference>
<evidence type="ECO:0000256" key="4">
    <source>
        <dbReference type="ARBA" id="ARBA00022540"/>
    </source>
</evidence>
<dbReference type="InterPro" id="IPR012340">
    <property type="entry name" value="NA-bd_OB-fold"/>
</dbReference>
<dbReference type="InterPro" id="IPR036013">
    <property type="entry name" value="Band_7/SPFH_dom_sf"/>
</dbReference>
<feature type="compositionally biased region" description="Acidic residues" evidence="7">
    <location>
        <begin position="577"/>
        <end position="600"/>
    </location>
</feature>
<dbReference type="InterPro" id="IPR001107">
    <property type="entry name" value="Band_7"/>
</dbReference>
<keyword evidence="4" id="KW-0396">Initiation factor</keyword>
<evidence type="ECO:0000256" key="2">
    <source>
        <dbReference type="ARBA" id="ARBA00009658"/>
    </source>
</evidence>
<evidence type="ECO:0000256" key="7">
    <source>
        <dbReference type="SAM" id="MobiDB-lite"/>
    </source>
</evidence>
<evidence type="ECO:0000313" key="9">
    <source>
        <dbReference type="EMBL" id="KAK6726607.1"/>
    </source>
</evidence>
<evidence type="ECO:0000256" key="5">
    <source>
        <dbReference type="ARBA" id="ARBA00022917"/>
    </source>
</evidence>
<gene>
    <name evidence="9" type="primary">Necator_chrI.g872</name>
    <name evidence="9" type="ORF">RB195_004748</name>
</gene>
<protein>
    <recommendedName>
        <fullName evidence="3">Eukaryotic translation initiation factor 2 subunit 1</fullName>
    </recommendedName>
    <alternativeName>
        <fullName evidence="6">Eukaryotic translation initiation factor 2 subunit alpha</fullName>
    </alternativeName>
</protein>
<dbReference type="SUPFAM" id="SSF110993">
    <property type="entry name" value="eIF-2-alpha, C-terminal domain"/>
    <property type="match status" value="1"/>
</dbReference>
<dbReference type="PROSITE" id="PS50126">
    <property type="entry name" value="S1"/>
    <property type="match status" value="1"/>
</dbReference>
<dbReference type="Pfam" id="PF00575">
    <property type="entry name" value="S1"/>
    <property type="match status" value="1"/>
</dbReference>
<dbReference type="InterPro" id="IPR044126">
    <property type="entry name" value="S1_IF2_alpha"/>
</dbReference>
<evidence type="ECO:0000259" key="8">
    <source>
        <dbReference type="PROSITE" id="PS50126"/>
    </source>
</evidence>
<dbReference type="Proteomes" id="UP001303046">
    <property type="component" value="Unassembled WGS sequence"/>
</dbReference>
<comment type="similarity">
    <text evidence="1">Belongs to the eIF-2-alpha family.</text>
</comment>
<dbReference type="SUPFAM" id="SSF50249">
    <property type="entry name" value="Nucleic acid-binding proteins"/>
    <property type="match status" value="1"/>
</dbReference>
<dbReference type="InterPro" id="IPR024054">
    <property type="entry name" value="TIF2_asu_middle_sf"/>
</dbReference>
<keyword evidence="10" id="KW-1185">Reference proteome</keyword>
<sequence>MAAAAQKLLGRIGTLGVGLAIAGGVAQSALYNVDGGQRAVIFDRFAGVKDEVVGEGTHFLIPWVQKPILFDIRSTPRAISTITGSKDLQNVSITLRILHRPDPTKLPNIYLNIGLDYAERVLPSITNEVLKAVVAQFDAHEMITQRETVSQRVSLALSQRAAQFGLLLDDISITHLSFGREFTEAVEMKQVAQQEAEKARYLVEKAEQMKIAAITTAEGDAQAAKLLSKAFADAGDGLIELRKIEAAEEIADRMSKARNVTYLPGNQNVLLNLPQQLVSRTQPGTMATMRCRFYENHFPDVEETVVVNVRQIADMGAYVSLSEYNGKEGMILLSELSRRRIRSVNKLIRVGRSECVVVIRVDKDKGYIDLSKRRVYSKDLILCEERFAKAKAINSILRHVAEQLGYEKDEQLEDLYMRTAWHFDRKEKKKAAAYDVFKRAISDPHVLDECDITNEVREALLEDIRKKLTPQAVKIRADIEVSCFSYDGIDAIKEALIAGKNCSTDSMPIKINLIAAPHFVVTTQTLDRENGLTAVNDALNVVKETIEKYGGKFTIKEEARVVTDVDDNDIKKKIELAELEEEEGSDEEDEDESEDEDDDGLVAPKGLDQQMDAEEASRDAKKKNKKANDAGDSGDDSE</sequence>
<evidence type="ECO:0000256" key="6">
    <source>
        <dbReference type="ARBA" id="ARBA00033370"/>
    </source>
</evidence>
<dbReference type="CDD" id="cd03401">
    <property type="entry name" value="SPFH_prohibitin"/>
    <property type="match status" value="1"/>
</dbReference>
<dbReference type="InterPro" id="IPR000163">
    <property type="entry name" value="Prohibitin"/>
</dbReference>
<dbReference type="PANTHER" id="PTHR10602:SF0">
    <property type="entry name" value="EUKARYOTIC TRANSLATION INITIATION FACTOR 2 SUBUNIT 1"/>
    <property type="match status" value="1"/>
</dbReference>
<comment type="similarity">
    <text evidence="2">Belongs to the prohibitin family.</text>
</comment>
<dbReference type="EMBL" id="JAVFWL010000001">
    <property type="protein sequence ID" value="KAK6726607.1"/>
    <property type="molecule type" value="Genomic_DNA"/>
</dbReference>
<dbReference type="SMART" id="SM00244">
    <property type="entry name" value="PHB"/>
    <property type="match status" value="1"/>
</dbReference>
<dbReference type="SUPFAM" id="SSF117892">
    <property type="entry name" value="Band 7/SPFH domain"/>
    <property type="match status" value="1"/>
</dbReference>
<dbReference type="Pfam" id="PF01145">
    <property type="entry name" value="Band_7"/>
    <property type="match status" value="1"/>
</dbReference>
<dbReference type="Gene3D" id="2.40.50.140">
    <property type="entry name" value="Nucleic acid-binding proteins"/>
    <property type="match status" value="1"/>
</dbReference>
<dbReference type="InterPro" id="IPR024055">
    <property type="entry name" value="TIF2_asu_C"/>
</dbReference>
<dbReference type="PRINTS" id="PR00679">
    <property type="entry name" value="PROHIBITIN"/>
</dbReference>
<feature type="region of interest" description="Disordered" evidence="7">
    <location>
        <begin position="577"/>
        <end position="638"/>
    </location>
</feature>
<name>A0ABR1BJH3_NECAM</name>
<keyword evidence="5" id="KW-0648">Protein biosynthesis</keyword>
<dbReference type="SMART" id="SM00316">
    <property type="entry name" value="S1"/>
    <property type="match status" value="1"/>
</dbReference>
<evidence type="ECO:0000256" key="3">
    <source>
        <dbReference type="ARBA" id="ARBA00020950"/>
    </source>
</evidence>
<dbReference type="InterPro" id="IPR003029">
    <property type="entry name" value="S1_domain"/>
</dbReference>
<dbReference type="Gene3D" id="3.30.70.1130">
    <property type="entry name" value="EIF_2_alpha"/>
    <property type="match status" value="1"/>
</dbReference>
<feature type="domain" description="S1 motif" evidence="8">
    <location>
        <begin position="302"/>
        <end position="373"/>
    </location>
</feature>
<dbReference type="Pfam" id="PF07541">
    <property type="entry name" value="EIF_2_alpha"/>
    <property type="match status" value="1"/>
</dbReference>
<dbReference type="CDD" id="cd04452">
    <property type="entry name" value="S1_IF2_alpha"/>
    <property type="match status" value="1"/>
</dbReference>
<proteinExistence type="inferred from homology"/>
<dbReference type="PANTHER" id="PTHR10602">
    <property type="entry name" value="EUKARYOTIC TRANSLATION INITIATION FACTOR 2 SUBUNIT 1"/>
    <property type="match status" value="1"/>
</dbReference>
<evidence type="ECO:0000313" key="10">
    <source>
        <dbReference type="Proteomes" id="UP001303046"/>
    </source>
</evidence>